<evidence type="ECO:0000256" key="1">
    <source>
        <dbReference type="ARBA" id="ARBA00022443"/>
    </source>
</evidence>
<dbReference type="Pfam" id="PF22975">
    <property type="entry name" value="EPS8_2nd"/>
    <property type="match status" value="1"/>
</dbReference>
<dbReference type="PANTHER" id="PTHR12287">
    <property type="entry name" value="EPIDERMAL GROWTH FACTOR RECEPTOR KINASE SUBSTRATE EPS8-RELATED PROTEIN"/>
    <property type="match status" value="1"/>
</dbReference>
<dbReference type="SUPFAM" id="SSF50044">
    <property type="entry name" value="SH3-domain"/>
    <property type="match status" value="1"/>
</dbReference>
<dbReference type="Gene3D" id="2.30.30.40">
    <property type="entry name" value="SH3 Domains"/>
    <property type="match status" value="1"/>
</dbReference>
<feature type="domain" description="EPS8 spectrin-like" evidence="3">
    <location>
        <begin position="168"/>
        <end position="314"/>
    </location>
</feature>
<comment type="caution">
    <text evidence="4">The sequence shown here is derived from an EMBL/GenBank/DDBJ whole genome shotgun (WGS) entry which is preliminary data.</text>
</comment>
<dbReference type="InterPro" id="IPR039801">
    <property type="entry name" value="EPS8-like"/>
</dbReference>
<dbReference type="GO" id="GO:0035023">
    <property type="term" value="P:regulation of Rho protein signal transduction"/>
    <property type="evidence" value="ECO:0007669"/>
    <property type="project" value="TreeGrafter"/>
</dbReference>
<proteinExistence type="predicted"/>
<evidence type="ECO:0000259" key="2">
    <source>
        <dbReference type="Pfam" id="PF00018"/>
    </source>
</evidence>
<gene>
    <name evidence="4" type="ORF">CDAUBV1_LOCUS3320</name>
</gene>
<name>A0AAV2T406_CALDB</name>
<evidence type="ECO:0000313" key="5">
    <source>
        <dbReference type="Proteomes" id="UP001497525"/>
    </source>
</evidence>
<organism evidence="4 5">
    <name type="scientific">Calicophoron daubneyi</name>
    <name type="common">Rumen fluke</name>
    <name type="synonym">Paramphistomum daubneyi</name>
    <dbReference type="NCBI Taxonomy" id="300641"/>
    <lineage>
        <taxon>Eukaryota</taxon>
        <taxon>Metazoa</taxon>
        <taxon>Spiralia</taxon>
        <taxon>Lophotrochozoa</taxon>
        <taxon>Platyhelminthes</taxon>
        <taxon>Trematoda</taxon>
        <taxon>Digenea</taxon>
        <taxon>Plagiorchiida</taxon>
        <taxon>Pronocephalata</taxon>
        <taxon>Paramphistomoidea</taxon>
        <taxon>Paramphistomidae</taxon>
        <taxon>Calicophoron</taxon>
    </lineage>
</organism>
<evidence type="ECO:0000313" key="4">
    <source>
        <dbReference type="EMBL" id="CAL5131145.1"/>
    </source>
</evidence>
<dbReference type="Proteomes" id="UP001497525">
    <property type="component" value="Unassembled WGS sequence"/>
</dbReference>
<sequence>MLQLRHLVTLVGGEELSQEDIINQVDKAEGRFVSAEQCTLQMDDDKLNILTTDTKEVLESIPWDNVYNQLIITPGGKSERKVPLLVIRIRQHEIDLTGYTNEYVVFEIRSESYGSKLVDEMIGYQERQALKGLSDTLASPGAVKDATVMNVTQMKENHVSHAEVFYGRNVYMLNRCLDDVGWFEKRLKRSLKADQRGELALADPTKVKPPPREDAVDAVRKIKFALNTVVDVMEVAPECVSRVVTHLMRFTQWLHNLCKREIIMKYEAKLVKDVIEPLLSERTIEMLNTQLNEELLQFWRKLGPAWNTPACKWPNPLASYMPRFCTKPKDSSSLKYNDRISGPPKAYRPYLDGMRDGDVQRVEVVPKFTSPDIRGLGDRQFCKRVQESGGKLVYATVRHVSAKSDEMNAEQGEVFELLRDNDETWWRVRSSEDETGTLPRWKLRRFAFSPELVSVKEVNSLQSHVPMQLGQINPDFNYLADEPKTAPRRPATRSAESLPEYRVKPLIYYVSAEQMDMIEDNKPIPLLLVPYQARPKTKENTKIHLRGDDDFQSKNRAISMNRLPTSGKNPMSPYYVRLSDEYRPKITLHANRTIRPKQHYKSLIQL</sequence>
<reference evidence="4" key="1">
    <citation type="submission" date="2024-06" db="EMBL/GenBank/DDBJ databases">
        <authorList>
            <person name="Liu X."/>
            <person name="Lenzi L."/>
            <person name="Haldenby T S."/>
            <person name="Uol C."/>
        </authorList>
    </citation>
    <scope>NUCLEOTIDE SEQUENCE</scope>
</reference>
<dbReference type="EMBL" id="CAXLJL010000079">
    <property type="protein sequence ID" value="CAL5131145.1"/>
    <property type="molecule type" value="Genomic_DNA"/>
</dbReference>
<dbReference type="Pfam" id="PF00018">
    <property type="entry name" value="SH3_1"/>
    <property type="match status" value="1"/>
</dbReference>
<dbReference type="AlphaFoldDB" id="A0AAV2T406"/>
<protein>
    <recommendedName>
        <fullName evidence="6">SH3 domain-containing protein</fullName>
    </recommendedName>
</protein>
<dbReference type="GO" id="GO:0003779">
    <property type="term" value="F:actin binding"/>
    <property type="evidence" value="ECO:0007669"/>
    <property type="project" value="TreeGrafter"/>
</dbReference>
<evidence type="ECO:0008006" key="6">
    <source>
        <dbReference type="Google" id="ProtNLM"/>
    </source>
</evidence>
<dbReference type="InterPro" id="IPR055093">
    <property type="entry name" value="EPS8_2nd"/>
</dbReference>
<keyword evidence="1" id="KW-0728">SH3 domain</keyword>
<dbReference type="PANTHER" id="PTHR12287:SF23">
    <property type="entry name" value="AROUSER, ISOFORM A-RELATED"/>
    <property type="match status" value="1"/>
</dbReference>
<dbReference type="GO" id="GO:0005886">
    <property type="term" value="C:plasma membrane"/>
    <property type="evidence" value="ECO:0007669"/>
    <property type="project" value="TreeGrafter"/>
</dbReference>
<dbReference type="InterPro" id="IPR036028">
    <property type="entry name" value="SH3-like_dom_sf"/>
</dbReference>
<dbReference type="GO" id="GO:0007266">
    <property type="term" value="P:Rho protein signal transduction"/>
    <property type="evidence" value="ECO:0007669"/>
    <property type="project" value="TreeGrafter"/>
</dbReference>
<evidence type="ECO:0000259" key="3">
    <source>
        <dbReference type="Pfam" id="PF22975"/>
    </source>
</evidence>
<dbReference type="InterPro" id="IPR001452">
    <property type="entry name" value="SH3_domain"/>
</dbReference>
<accession>A0AAV2T406</accession>
<feature type="domain" description="SH3" evidence="2">
    <location>
        <begin position="403"/>
        <end position="439"/>
    </location>
</feature>